<accession>A0A319EDW0</accession>
<protein>
    <recommendedName>
        <fullName evidence="2">NWD NACHT-NTPase N-terminal domain-containing protein</fullName>
    </recommendedName>
</protein>
<dbReference type="Pfam" id="PF17100">
    <property type="entry name" value="NACHT_N"/>
    <property type="match status" value="1"/>
</dbReference>
<dbReference type="EMBL" id="KZ825806">
    <property type="protein sequence ID" value="PYH98948.1"/>
    <property type="molecule type" value="Genomic_DNA"/>
</dbReference>
<dbReference type="AlphaFoldDB" id="A0A319EDW0"/>
<keyword evidence="4" id="KW-1185">Reference proteome</keyword>
<evidence type="ECO:0000256" key="1">
    <source>
        <dbReference type="SAM" id="MobiDB-lite"/>
    </source>
</evidence>
<dbReference type="STRING" id="1448320.A0A319EDW0"/>
<reference evidence="3 4" key="1">
    <citation type="submission" date="2018-02" db="EMBL/GenBank/DDBJ databases">
        <title>The genomes of Aspergillus section Nigri reveals drivers in fungal speciation.</title>
        <authorList>
            <consortium name="DOE Joint Genome Institute"/>
            <person name="Vesth T.C."/>
            <person name="Nybo J."/>
            <person name="Theobald S."/>
            <person name="Brandl J."/>
            <person name="Frisvad J.C."/>
            <person name="Nielsen K.F."/>
            <person name="Lyhne E.K."/>
            <person name="Kogle M.E."/>
            <person name="Kuo A."/>
            <person name="Riley R."/>
            <person name="Clum A."/>
            <person name="Nolan M."/>
            <person name="Lipzen A."/>
            <person name="Salamov A."/>
            <person name="Henrissat B."/>
            <person name="Wiebenga A."/>
            <person name="De vries R.P."/>
            <person name="Grigoriev I.V."/>
            <person name="Mortensen U.H."/>
            <person name="Andersen M.R."/>
            <person name="Baker S.E."/>
        </authorList>
    </citation>
    <scope>NUCLEOTIDE SEQUENCE [LARGE SCALE GENOMIC DNA]</scope>
    <source>
        <strain evidence="3 4">CBS 707.79</strain>
    </source>
</reference>
<feature type="domain" description="NWD NACHT-NTPase N-terminal" evidence="2">
    <location>
        <begin position="51"/>
        <end position="239"/>
    </location>
</feature>
<organism evidence="3 4">
    <name type="scientific">Aspergillus ellipticus CBS 707.79</name>
    <dbReference type="NCBI Taxonomy" id="1448320"/>
    <lineage>
        <taxon>Eukaryota</taxon>
        <taxon>Fungi</taxon>
        <taxon>Dikarya</taxon>
        <taxon>Ascomycota</taxon>
        <taxon>Pezizomycotina</taxon>
        <taxon>Eurotiomycetes</taxon>
        <taxon>Eurotiomycetidae</taxon>
        <taxon>Eurotiales</taxon>
        <taxon>Aspergillaceae</taxon>
        <taxon>Aspergillus</taxon>
        <taxon>Aspergillus subgen. Circumdati</taxon>
    </lineage>
</organism>
<evidence type="ECO:0000313" key="4">
    <source>
        <dbReference type="Proteomes" id="UP000247810"/>
    </source>
</evidence>
<sequence>MSSVNPCSRLPQSTITIHSAQFHQAKTRRKRKMSPQAVLRESATRRRKIRKKSKYVNWYEKLVSAVFLGTPIANNDDREDGQHSHLGEEQMKTIVAKGLERVEGFKDGVEKSNDVFKVITTMRTILDIPLQNIPQTTLPWAVISPSLDILMKPTKVAADLYNGVAYVVSRMDWYSKAVDRLLSNLDIKGDILFEKMHQALETKIVDLYQSMLFYQIKSVCFYYQNQLLVLLQKALNMDTSFFNQEEMKDLLMQIKMANETRGELE</sequence>
<dbReference type="OrthoDB" id="674604at2759"/>
<dbReference type="Proteomes" id="UP000247810">
    <property type="component" value="Unassembled WGS sequence"/>
</dbReference>
<feature type="region of interest" description="Disordered" evidence="1">
    <location>
        <begin position="20"/>
        <end position="44"/>
    </location>
</feature>
<dbReference type="VEuPathDB" id="FungiDB:BO71DRAFT_479868"/>
<gene>
    <name evidence="3" type="ORF">BO71DRAFT_479868</name>
</gene>
<name>A0A319EDW0_9EURO</name>
<dbReference type="InterPro" id="IPR031359">
    <property type="entry name" value="NACHT_N"/>
</dbReference>
<evidence type="ECO:0000259" key="2">
    <source>
        <dbReference type="Pfam" id="PF17100"/>
    </source>
</evidence>
<evidence type="ECO:0000313" key="3">
    <source>
        <dbReference type="EMBL" id="PYH98948.1"/>
    </source>
</evidence>
<proteinExistence type="predicted"/>